<dbReference type="Proteomes" id="UP000007721">
    <property type="component" value="Chromosome"/>
</dbReference>
<dbReference type="STRING" id="316067.Geob_3800"/>
<proteinExistence type="predicted"/>
<evidence type="ECO:0000256" key="1">
    <source>
        <dbReference type="SAM" id="Phobius"/>
    </source>
</evidence>
<dbReference type="EMBL" id="CP001390">
    <property type="protein sequence ID" value="ACM22137.1"/>
    <property type="molecule type" value="Genomic_DNA"/>
</dbReference>
<keyword evidence="1" id="KW-1133">Transmembrane helix</keyword>
<accession>B9M7N1</accession>
<evidence type="ECO:0000313" key="3">
    <source>
        <dbReference type="Proteomes" id="UP000007721"/>
    </source>
</evidence>
<dbReference type="HOGENOM" id="CLU_1903706_0_0_7"/>
<name>B9M7N1_GEODF</name>
<organism evidence="2 3">
    <name type="scientific">Geotalea daltonii (strain DSM 22248 / JCM 15807 / FRC-32)</name>
    <name type="common">Geobacter daltonii</name>
    <dbReference type="NCBI Taxonomy" id="316067"/>
    <lineage>
        <taxon>Bacteria</taxon>
        <taxon>Pseudomonadati</taxon>
        <taxon>Thermodesulfobacteriota</taxon>
        <taxon>Desulfuromonadia</taxon>
        <taxon>Geobacterales</taxon>
        <taxon>Geobacteraceae</taxon>
        <taxon>Geotalea</taxon>
    </lineage>
</organism>
<reference evidence="2 3" key="1">
    <citation type="submission" date="2009-01" db="EMBL/GenBank/DDBJ databases">
        <title>Complete sequence of Geobacter sp. FRC-32.</title>
        <authorList>
            <consortium name="US DOE Joint Genome Institute"/>
            <person name="Lucas S."/>
            <person name="Copeland A."/>
            <person name="Lapidus A."/>
            <person name="Glavina del Rio T."/>
            <person name="Dalin E."/>
            <person name="Tice H."/>
            <person name="Bruce D."/>
            <person name="Goodwin L."/>
            <person name="Pitluck S."/>
            <person name="Saunders E."/>
            <person name="Brettin T."/>
            <person name="Detter J.C."/>
            <person name="Han C."/>
            <person name="Larimer F."/>
            <person name="Land M."/>
            <person name="Hauser L."/>
            <person name="Kyrpides N."/>
            <person name="Ovchinnikova G."/>
            <person name="Kostka J."/>
            <person name="Richardson P."/>
        </authorList>
    </citation>
    <scope>NUCLEOTIDE SEQUENCE [LARGE SCALE GENOMIC DNA]</scope>
    <source>
        <strain evidence="3">DSM 22248 / JCM 15807 / FRC-32</strain>
    </source>
</reference>
<protein>
    <submittedName>
        <fullName evidence="2">Uncharacterized protein</fullName>
    </submittedName>
</protein>
<feature type="transmembrane region" description="Helical" evidence="1">
    <location>
        <begin position="7"/>
        <end position="24"/>
    </location>
</feature>
<dbReference type="AlphaFoldDB" id="B9M7N1"/>
<keyword evidence="1" id="KW-0472">Membrane</keyword>
<dbReference type="KEGG" id="geo:Geob_3800"/>
<sequence>MEKAKTIAVNIAVIAVISVILLWGNTLYRQHVQFAKGEKALAAGDTVAAIAGFESAIHMYTPASSLVDKAAEKLWSIGQEAEGRGNIPRALIAYRSLRSSFYAVRGLTAPGSEWINRCEIKIDQLLKQPSKQ</sequence>
<dbReference type="OrthoDB" id="5396466at2"/>
<gene>
    <name evidence="2" type="ordered locus">Geob_3800</name>
</gene>
<evidence type="ECO:0000313" key="2">
    <source>
        <dbReference type="EMBL" id="ACM22137.1"/>
    </source>
</evidence>
<keyword evidence="1" id="KW-0812">Transmembrane</keyword>
<dbReference type="RefSeq" id="WP_012648863.1">
    <property type="nucleotide sequence ID" value="NC_011979.1"/>
</dbReference>
<keyword evidence="3" id="KW-1185">Reference proteome</keyword>